<evidence type="ECO:0000313" key="2">
    <source>
        <dbReference type="Proteomes" id="UP001152795"/>
    </source>
</evidence>
<accession>A0A7D9J857</accession>
<name>A0A7D9J857_PARCT</name>
<keyword evidence="2" id="KW-1185">Reference proteome</keyword>
<sequence>RSVQNNKPWNPDTIEGTAPKQNQDSFMYRNQNGVKSILLDDDNCDCLSSLSFGHGMCGSAHNPKFSKAGAFGAEALYDPGCHGPRPTIGLTLYFRQQKQLRLSEYGGHWTAFWWWTPGATWPTHEKDVLQHAYGTCSQYNYYCFQRLPTWTQEDFTELLAIDSQGTVYQWKFDSKNPTAHAAWIALHDHIGTPFRKIRDSKPWNPKALVGKPPQENQDSFMYRDVKGLKSFLLDNDNGDYYATLSMGYAMDQDRPFKGLGVDYLYDIKGIPDVSKGLTLYFRADHKRSVSKYGPGWRPFWWFSAGATWPKCRTPEVTDVLRDPYGTCHDSDAYCFQRLPAWAYEDKTEILATDTAGNVYKWKFNSGAATSHAAWQAFHSHIDTAAASVKNASPWNPVVLKGNSISINQDSFMYRTQGSTKSVLLDDDNCDCLSTLNIGGSLCGAGAGKGNDYGVDNLYDPTCGVPKPSNGLRLYYRTENEMSFTAYGMEWTAFWWWTKDATWPKTENDVLGYEYGHCKEYDVYCFQRLPKWAVEDFTHLLAVDTAGNTYLWKFSSSNPTAHAAWQALHDHQITLATKIQNNRAWNPQVKKGIKPKKDQDSFMYRDQQGVKSFLLDDDNCDCLSTLSMGHGLCGTTFSTSYGPVKRYGVDALYDDHCNTPRPSVGLTLYFSTSRPMTLCTHGGNWLAFWWWSANAKWPAASNENDVIGHAYGTCGPRDHYCFGRLPSWAREDSTEMLAVDSAGNTYKWKFDSTNPTAHAVWRAFHDHVTTPAGKVTNSKPWNPVTLSGTAPKAQQDSFMYREQNGVKSILLDDDNCDCLTTLNIGHGMCRASHDTTFGPANQYGVDTLYDNHCQVPRPGIGLSLYFRAN</sequence>
<gene>
    <name evidence="1" type="ORF">PACLA_8A049373</name>
</gene>
<proteinExistence type="predicted"/>
<dbReference type="AlphaFoldDB" id="A0A7D9J857"/>
<dbReference type="OrthoDB" id="5972840at2759"/>
<reference evidence="1" key="1">
    <citation type="submission" date="2020-04" db="EMBL/GenBank/DDBJ databases">
        <authorList>
            <person name="Alioto T."/>
            <person name="Alioto T."/>
            <person name="Gomez Garrido J."/>
        </authorList>
    </citation>
    <scope>NUCLEOTIDE SEQUENCE</scope>
    <source>
        <strain evidence="1">A484AB</strain>
    </source>
</reference>
<dbReference type="Proteomes" id="UP001152795">
    <property type="component" value="Unassembled WGS sequence"/>
</dbReference>
<feature type="non-terminal residue" evidence="1">
    <location>
        <position position="1"/>
    </location>
</feature>
<comment type="caution">
    <text evidence="1">The sequence shown here is derived from an EMBL/GenBank/DDBJ whole genome shotgun (WGS) entry which is preliminary data.</text>
</comment>
<protein>
    <submittedName>
        <fullName evidence="1">Uncharacterized protein LOC110068884</fullName>
    </submittedName>
</protein>
<organism evidence="1 2">
    <name type="scientific">Paramuricea clavata</name>
    <name type="common">Red gorgonian</name>
    <name type="synonym">Violescent sea-whip</name>
    <dbReference type="NCBI Taxonomy" id="317549"/>
    <lineage>
        <taxon>Eukaryota</taxon>
        <taxon>Metazoa</taxon>
        <taxon>Cnidaria</taxon>
        <taxon>Anthozoa</taxon>
        <taxon>Octocorallia</taxon>
        <taxon>Malacalcyonacea</taxon>
        <taxon>Plexauridae</taxon>
        <taxon>Paramuricea</taxon>
    </lineage>
</organism>
<dbReference type="EMBL" id="CACRXK020012793">
    <property type="protein sequence ID" value="CAB4024004.1"/>
    <property type="molecule type" value="Genomic_DNA"/>
</dbReference>
<evidence type="ECO:0000313" key="1">
    <source>
        <dbReference type="EMBL" id="CAB4024004.1"/>
    </source>
</evidence>